<keyword evidence="1" id="KW-0732">Signal</keyword>
<comment type="caution">
    <text evidence="2">The sequence shown here is derived from an EMBL/GenBank/DDBJ whole genome shotgun (WGS) entry which is preliminary data.</text>
</comment>
<feature type="signal peptide" evidence="1">
    <location>
        <begin position="1"/>
        <end position="21"/>
    </location>
</feature>
<evidence type="ECO:0000313" key="3">
    <source>
        <dbReference type="Proteomes" id="UP000823597"/>
    </source>
</evidence>
<evidence type="ECO:0000256" key="1">
    <source>
        <dbReference type="SAM" id="SignalP"/>
    </source>
</evidence>
<dbReference type="Proteomes" id="UP000823597">
    <property type="component" value="Unassembled WGS sequence"/>
</dbReference>
<dbReference type="AlphaFoldDB" id="A0A9D9NA03"/>
<dbReference type="EMBL" id="JADIME010000085">
    <property type="protein sequence ID" value="MBO8465962.1"/>
    <property type="molecule type" value="Genomic_DNA"/>
</dbReference>
<organism evidence="2 3">
    <name type="scientific">Candidatus Merdivivens pullistercoris</name>
    <dbReference type="NCBI Taxonomy" id="2840873"/>
    <lineage>
        <taxon>Bacteria</taxon>
        <taxon>Pseudomonadati</taxon>
        <taxon>Bacteroidota</taxon>
        <taxon>Bacteroidia</taxon>
        <taxon>Bacteroidales</taxon>
        <taxon>Muribaculaceae</taxon>
        <taxon>Muribaculaceae incertae sedis</taxon>
        <taxon>Candidatus Merdivivens</taxon>
    </lineage>
</organism>
<evidence type="ECO:0008006" key="4">
    <source>
        <dbReference type="Google" id="ProtNLM"/>
    </source>
</evidence>
<protein>
    <recommendedName>
        <fullName evidence="4">TonB-dependent receptor</fullName>
    </recommendedName>
</protein>
<sequence>MKNILISVCLVSLCLAFPAKVEGQGNVSQPRHPPETVIEGRVSFASTGGGAVCFVIVGLQGDGGAIAYASSDGDGNYAVRFRTDVDSVVVRISGMGLKTLTRTLPNVSARADFSVEEEVFDLDEVTIRAEKIKMRGDIVSYNVESFRSEEDLVIEDVLRKLPGVTVSSNGTILYKQKPIKAVMIEGMDLLKGRYGIATKNISPDHIATVEILENHQAVKALRDLVPSDDTYLNLKLKTSSKGVFLFSGAAGGGYGGKGLWYAEAAGMYFGHSSQHIVTGKTNNTGEDLRYELMDHDGGVYSLGKTLASPTLASPPAISKEKYYFNTSYSASLNELFRTKKGDDINVNISYLNDLETRSTLSETSWMLPDSSLNVITEDIRNRIGLQKVDAEFGYTSNRNNNYVQSRNFFSGEFDDALSHVGGVRQDFDLSSIKAATSLFLVNRSSEDNAYELNAKVIYEHKPYRLRVGGDTGAAQVNRFAGALQNVVSDGLSASLFVNGVVKSRLWGITFSPTLSVLYDMNLLGSELELPDMSALQGVPVVNDMMMNRLRIAPAIDASYSSMRFDVRLFLPVAYYFTSLRNPGMTSIDRHRVFITPQLNVKYRPAASVDMDFDYSLGYSMPDFSFLYEGAILRDYRSLTRYEADLTEGITNRFSLSVGYKNIFDMFFVDFNAAYSLSSPRVLYGYDFDGIYSTAMTRRTSGLSHVFSAGADFSKGFYWKNLNLKLGAGVSYGDMPYLVQEQVVGMKSQAYQASLGFSFSPFSFLGVDYSGNVLYSAVSQGSGEDVAPLLTNSNLLKLSFRLPEGVGVELVGDHYYNSASSGKKSFVLFDAGVTYSYKKFRWVLSCSNLLDTRNYVYSVLSAGGSFRTDYAIRPRSFLLKMYMAF</sequence>
<evidence type="ECO:0000313" key="2">
    <source>
        <dbReference type="EMBL" id="MBO8465962.1"/>
    </source>
</evidence>
<feature type="chain" id="PRO_5038825818" description="TonB-dependent receptor" evidence="1">
    <location>
        <begin position="22"/>
        <end position="884"/>
    </location>
</feature>
<name>A0A9D9NA03_9BACT</name>
<reference evidence="2" key="1">
    <citation type="submission" date="2020-10" db="EMBL/GenBank/DDBJ databases">
        <authorList>
            <person name="Gilroy R."/>
        </authorList>
    </citation>
    <scope>NUCLEOTIDE SEQUENCE</scope>
    <source>
        <strain evidence="2">10037</strain>
    </source>
</reference>
<dbReference type="SUPFAM" id="SSF56935">
    <property type="entry name" value="Porins"/>
    <property type="match status" value="1"/>
</dbReference>
<accession>A0A9D9NA03</accession>
<reference evidence="2" key="2">
    <citation type="journal article" date="2021" name="PeerJ">
        <title>Extensive microbial diversity within the chicken gut microbiome revealed by metagenomics and culture.</title>
        <authorList>
            <person name="Gilroy R."/>
            <person name="Ravi A."/>
            <person name="Getino M."/>
            <person name="Pursley I."/>
            <person name="Horton D.L."/>
            <person name="Alikhan N.F."/>
            <person name="Baker D."/>
            <person name="Gharbi K."/>
            <person name="Hall N."/>
            <person name="Watson M."/>
            <person name="Adriaenssens E.M."/>
            <person name="Foster-Nyarko E."/>
            <person name="Jarju S."/>
            <person name="Secka A."/>
            <person name="Antonio M."/>
            <person name="Oren A."/>
            <person name="Chaudhuri R.R."/>
            <person name="La Ragione R."/>
            <person name="Hildebrand F."/>
            <person name="Pallen M.J."/>
        </authorList>
    </citation>
    <scope>NUCLEOTIDE SEQUENCE</scope>
    <source>
        <strain evidence="2">10037</strain>
    </source>
</reference>
<gene>
    <name evidence="2" type="ORF">IAB93_08230</name>
</gene>
<proteinExistence type="predicted"/>